<reference evidence="3" key="2">
    <citation type="submission" date="2015-01" db="EMBL/GenBank/DDBJ databases">
        <title>Evolutionary Origins and Diversification of the Mycorrhizal Mutualists.</title>
        <authorList>
            <consortium name="DOE Joint Genome Institute"/>
            <consortium name="Mycorrhizal Genomics Consortium"/>
            <person name="Kohler A."/>
            <person name="Kuo A."/>
            <person name="Nagy L.G."/>
            <person name="Floudas D."/>
            <person name="Copeland A."/>
            <person name="Barry K.W."/>
            <person name="Cichocki N."/>
            <person name="Veneault-Fourrey C."/>
            <person name="LaButti K."/>
            <person name="Lindquist E.A."/>
            <person name="Lipzen A."/>
            <person name="Lundell T."/>
            <person name="Morin E."/>
            <person name="Murat C."/>
            <person name="Riley R."/>
            <person name="Ohm R."/>
            <person name="Sun H."/>
            <person name="Tunlid A."/>
            <person name="Henrissat B."/>
            <person name="Grigoriev I.V."/>
            <person name="Hibbett D.S."/>
            <person name="Martin F."/>
        </authorList>
    </citation>
    <scope>NUCLEOTIDE SEQUENCE [LARGE SCALE GENOMIC DNA]</scope>
    <source>
        <strain evidence="3">Marx 270</strain>
    </source>
</reference>
<keyword evidence="3" id="KW-1185">Reference proteome</keyword>
<protein>
    <submittedName>
        <fullName evidence="2">Uncharacterized protein</fullName>
    </submittedName>
</protein>
<name>A0A0C3PEL0_PISTI</name>
<evidence type="ECO:0000313" key="3">
    <source>
        <dbReference type="Proteomes" id="UP000054217"/>
    </source>
</evidence>
<dbReference type="OrthoDB" id="2631297at2759"/>
<dbReference type="AlphaFoldDB" id="A0A0C3PEL0"/>
<gene>
    <name evidence="2" type="ORF">M404DRAFT_138652</name>
</gene>
<proteinExistence type="predicted"/>
<dbReference type="Proteomes" id="UP000054217">
    <property type="component" value="Unassembled WGS sequence"/>
</dbReference>
<organism evidence="2 3">
    <name type="scientific">Pisolithus tinctorius Marx 270</name>
    <dbReference type="NCBI Taxonomy" id="870435"/>
    <lineage>
        <taxon>Eukaryota</taxon>
        <taxon>Fungi</taxon>
        <taxon>Dikarya</taxon>
        <taxon>Basidiomycota</taxon>
        <taxon>Agaricomycotina</taxon>
        <taxon>Agaricomycetes</taxon>
        <taxon>Agaricomycetidae</taxon>
        <taxon>Boletales</taxon>
        <taxon>Sclerodermatineae</taxon>
        <taxon>Pisolithaceae</taxon>
        <taxon>Pisolithus</taxon>
    </lineage>
</organism>
<sequence length="182" mass="20998">QRREVDLGREAKVGIGYTWQSINTSHLIFMRKCLPLETVQQYIAFLHHLTLKSTKNSTTDSDGTVDPDIAASTLNAPPRKCRKSDKKTWKQMFDAPPGMMYDQGLQLHKKKPILPFKNMVDNAWQRSHPDVKLLDGADWLDGFYSQLQEGDLLKEDAKYLSELVKWKEHKEHENDADQSDVE</sequence>
<feature type="non-terminal residue" evidence="2">
    <location>
        <position position="1"/>
    </location>
</feature>
<dbReference type="EMBL" id="KN831963">
    <property type="protein sequence ID" value="KIO06289.1"/>
    <property type="molecule type" value="Genomic_DNA"/>
</dbReference>
<feature type="region of interest" description="Disordered" evidence="1">
    <location>
        <begin position="56"/>
        <end position="75"/>
    </location>
</feature>
<dbReference type="InParanoid" id="A0A0C3PEL0"/>
<reference evidence="2 3" key="1">
    <citation type="submission" date="2014-04" db="EMBL/GenBank/DDBJ databases">
        <authorList>
            <consortium name="DOE Joint Genome Institute"/>
            <person name="Kuo A."/>
            <person name="Kohler A."/>
            <person name="Costa M.D."/>
            <person name="Nagy L.G."/>
            <person name="Floudas D."/>
            <person name="Copeland A."/>
            <person name="Barry K.W."/>
            <person name="Cichocki N."/>
            <person name="Veneault-Fourrey C."/>
            <person name="LaButti K."/>
            <person name="Lindquist E.A."/>
            <person name="Lipzen A."/>
            <person name="Lundell T."/>
            <person name="Morin E."/>
            <person name="Murat C."/>
            <person name="Sun H."/>
            <person name="Tunlid A."/>
            <person name="Henrissat B."/>
            <person name="Grigoriev I.V."/>
            <person name="Hibbett D.S."/>
            <person name="Martin F."/>
            <person name="Nordberg H.P."/>
            <person name="Cantor M.N."/>
            <person name="Hua S.X."/>
        </authorList>
    </citation>
    <scope>NUCLEOTIDE SEQUENCE [LARGE SCALE GENOMIC DNA]</scope>
    <source>
        <strain evidence="2 3">Marx 270</strain>
    </source>
</reference>
<dbReference type="HOGENOM" id="CLU_1485458_0_0_1"/>
<accession>A0A0C3PEL0</accession>
<evidence type="ECO:0000256" key="1">
    <source>
        <dbReference type="SAM" id="MobiDB-lite"/>
    </source>
</evidence>
<evidence type="ECO:0000313" key="2">
    <source>
        <dbReference type="EMBL" id="KIO06289.1"/>
    </source>
</evidence>